<dbReference type="PANTHER" id="PTHR34537:SF2">
    <property type="entry name" value="FERREDOXIN-LIKE PROTEIN"/>
    <property type="match status" value="1"/>
</dbReference>
<reference evidence="2" key="2">
    <citation type="submission" date="2023-04" db="EMBL/GenBank/DDBJ databases">
        <authorList>
            <person name="Bruccoleri R.E."/>
            <person name="Oakeley E.J."/>
            <person name="Faust A.-M."/>
            <person name="Dessus-Babus S."/>
            <person name="Altorfer M."/>
            <person name="Burckhardt D."/>
            <person name="Oertli M."/>
            <person name="Naumann U."/>
            <person name="Petersen F."/>
            <person name="Wong J."/>
        </authorList>
    </citation>
    <scope>NUCLEOTIDE SEQUENCE</scope>
    <source>
        <strain evidence="2">GSM-AAB239-AS_SAM_17_03QT</strain>
        <tissue evidence="2">Leaf</tissue>
    </source>
</reference>
<evidence type="ECO:0000313" key="3">
    <source>
        <dbReference type="Proteomes" id="UP001140949"/>
    </source>
</evidence>
<keyword evidence="3" id="KW-1185">Reference proteome</keyword>
<evidence type="ECO:0000313" key="2">
    <source>
        <dbReference type="EMBL" id="KAJ6826259.1"/>
    </source>
</evidence>
<keyword evidence="1" id="KW-0732">Signal</keyword>
<sequence>MAMRKSWWWQVLILSIATSACLASAKDHGNPANEIVGFINANRTASKLLKLYNSPGLGCMALQYISQCTGNCSSNNTLRCEPPEADITEVYAPNCGVELPTVGDISGHIVGCQWRYLDPEQAVSQVLFRDKKVLALLHGKEHTEVGVGLRRVKRGASLWCVLFSTGKSDDSFVLEGGKGIEQKTGCFSGTDVTCSGVGRKVLFLDKISSFSVVLLLCMSLLL</sequence>
<dbReference type="Proteomes" id="UP001140949">
    <property type="component" value="Unassembled WGS sequence"/>
</dbReference>
<accession>A0AAX6GC45</accession>
<dbReference type="PANTHER" id="PTHR34537">
    <property type="entry name" value="OS08G0459300 PROTEIN"/>
    <property type="match status" value="1"/>
</dbReference>
<feature type="chain" id="PRO_5043623858" evidence="1">
    <location>
        <begin position="24"/>
        <end position="222"/>
    </location>
</feature>
<organism evidence="2 3">
    <name type="scientific">Iris pallida</name>
    <name type="common">Sweet iris</name>
    <dbReference type="NCBI Taxonomy" id="29817"/>
    <lineage>
        <taxon>Eukaryota</taxon>
        <taxon>Viridiplantae</taxon>
        <taxon>Streptophyta</taxon>
        <taxon>Embryophyta</taxon>
        <taxon>Tracheophyta</taxon>
        <taxon>Spermatophyta</taxon>
        <taxon>Magnoliopsida</taxon>
        <taxon>Liliopsida</taxon>
        <taxon>Asparagales</taxon>
        <taxon>Iridaceae</taxon>
        <taxon>Iridoideae</taxon>
        <taxon>Irideae</taxon>
        <taxon>Iris</taxon>
    </lineage>
</organism>
<protein>
    <submittedName>
        <fullName evidence="2">Uncharacterized protein</fullName>
    </submittedName>
</protein>
<dbReference type="AlphaFoldDB" id="A0AAX6GC45"/>
<comment type="caution">
    <text evidence="2">The sequence shown here is derived from an EMBL/GenBank/DDBJ whole genome shotgun (WGS) entry which is preliminary data.</text>
</comment>
<reference evidence="2" key="1">
    <citation type="journal article" date="2023" name="GigaByte">
        <title>Genome assembly of the bearded iris, Iris pallida Lam.</title>
        <authorList>
            <person name="Bruccoleri R.E."/>
            <person name="Oakeley E.J."/>
            <person name="Faust A.M.E."/>
            <person name="Altorfer M."/>
            <person name="Dessus-Babus S."/>
            <person name="Burckhardt D."/>
            <person name="Oertli M."/>
            <person name="Naumann U."/>
            <person name="Petersen F."/>
            <person name="Wong J."/>
        </authorList>
    </citation>
    <scope>NUCLEOTIDE SEQUENCE</scope>
    <source>
        <strain evidence="2">GSM-AAB239-AS_SAM_17_03QT</strain>
    </source>
</reference>
<proteinExistence type="predicted"/>
<name>A0AAX6GC45_IRIPA</name>
<dbReference type="EMBL" id="JANAVB010020999">
    <property type="protein sequence ID" value="KAJ6826259.1"/>
    <property type="molecule type" value="Genomic_DNA"/>
</dbReference>
<dbReference type="PROSITE" id="PS51257">
    <property type="entry name" value="PROKAR_LIPOPROTEIN"/>
    <property type="match status" value="1"/>
</dbReference>
<feature type="signal peptide" evidence="1">
    <location>
        <begin position="1"/>
        <end position="23"/>
    </location>
</feature>
<gene>
    <name evidence="2" type="ORF">M6B38_372595</name>
</gene>
<evidence type="ECO:0000256" key="1">
    <source>
        <dbReference type="SAM" id="SignalP"/>
    </source>
</evidence>